<dbReference type="SUPFAM" id="SSF50494">
    <property type="entry name" value="Trypsin-like serine proteases"/>
    <property type="match status" value="1"/>
</dbReference>
<gene>
    <name evidence="2" type="ORF">ACFP3U_32870</name>
</gene>
<dbReference type="InterPro" id="IPR009003">
    <property type="entry name" value="Peptidase_S1_PA"/>
</dbReference>
<dbReference type="RefSeq" id="WP_380229413.1">
    <property type="nucleotide sequence ID" value="NZ_JBHSOF010000066.1"/>
</dbReference>
<dbReference type="InterPro" id="IPR043504">
    <property type="entry name" value="Peptidase_S1_PA_chymotrypsin"/>
</dbReference>
<keyword evidence="1" id="KW-0732">Signal</keyword>
<sequence length="434" mass="46570">MRRKFDQGGSMIRRAIIAIAATALTAAVTTGISPATEPDLTDQQFAHLDPARQTKILEPLRAVANALGDQGRSTHSGIYGSLTIDAPKGHVVLYVTDISKANRLIADAKKSSPSIDTSVIRLAKANYSRKDLAAARDQVMADSDSQKLLHSVHSVSLNPDSSGLKVVTDKVNAATAVAKSEAMQYRTAAGARIPISFEAGEALESLEWRWNDEQPFIAGDYVGVNGHQCTTGAVAGIGTGDFILTAAHCFPDGWEVYGNAYPYHDLAHQWTGNRIGTVTNVSPQWDMEAIYTGTSGGIGATSDEADNVPGQWYRVEGVAYSYNGDWVCQDGITSYYSGHGVPCGIKVTNDDTSWRTSNPYWWDGLQHTSRGVCGHADNWAADHGDSGALVFAFSGGTRQARGSVSAGSDTKNVCWTEIKDYFREVGLSLSPYHA</sequence>
<protein>
    <recommendedName>
        <fullName evidence="4">Peptidase S1 domain-containing protein</fullName>
    </recommendedName>
</protein>
<feature type="signal peptide" evidence="1">
    <location>
        <begin position="1"/>
        <end position="26"/>
    </location>
</feature>
<feature type="chain" id="PRO_5046832236" description="Peptidase S1 domain-containing protein" evidence="1">
    <location>
        <begin position="27"/>
        <end position="434"/>
    </location>
</feature>
<dbReference type="EMBL" id="JBHSOF010000066">
    <property type="protein sequence ID" value="MFC5667744.1"/>
    <property type="molecule type" value="Genomic_DNA"/>
</dbReference>
<name>A0ABW0XF69_9ACTN</name>
<keyword evidence="3" id="KW-1185">Reference proteome</keyword>
<evidence type="ECO:0008006" key="4">
    <source>
        <dbReference type="Google" id="ProtNLM"/>
    </source>
</evidence>
<accession>A0ABW0XF69</accession>
<evidence type="ECO:0000313" key="2">
    <source>
        <dbReference type="EMBL" id="MFC5667744.1"/>
    </source>
</evidence>
<reference evidence="3" key="1">
    <citation type="journal article" date="2019" name="Int. J. Syst. Evol. Microbiol.">
        <title>The Global Catalogue of Microorganisms (GCM) 10K type strain sequencing project: providing services to taxonomists for standard genome sequencing and annotation.</title>
        <authorList>
            <consortium name="The Broad Institute Genomics Platform"/>
            <consortium name="The Broad Institute Genome Sequencing Center for Infectious Disease"/>
            <person name="Wu L."/>
            <person name="Ma J."/>
        </authorList>
    </citation>
    <scope>NUCLEOTIDE SEQUENCE [LARGE SCALE GENOMIC DNA]</scope>
    <source>
        <strain evidence="3">CGMCC 4.1437</strain>
    </source>
</reference>
<comment type="caution">
    <text evidence="2">The sequence shown here is derived from an EMBL/GenBank/DDBJ whole genome shotgun (WGS) entry which is preliminary data.</text>
</comment>
<proteinExistence type="predicted"/>
<evidence type="ECO:0000256" key="1">
    <source>
        <dbReference type="SAM" id="SignalP"/>
    </source>
</evidence>
<evidence type="ECO:0000313" key="3">
    <source>
        <dbReference type="Proteomes" id="UP001595975"/>
    </source>
</evidence>
<dbReference type="Gene3D" id="2.40.10.10">
    <property type="entry name" value="Trypsin-like serine proteases"/>
    <property type="match status" value="2"/>
</dbReference>
<organism evidence="2 3">
    <name type="scientific">Kitasatospora misakiensis</name>
    <dbReference type="NCBI Taxonomy" id="67330"/>
    <lineage>
        <taxon>Bacteria</taxon>
        <taxon>Bacillati</taxon>
        <taxon>Actinomycetota</taxon>
        <taxon>Actinomycetes</taxon>
        <taxon>Kitasatosporales</taxon>
        <taxon>Streptomycetaceae</taxon>
        <taxon>Kitasatospora</taxon>
    </lineage>
</organism>
<dbReference type="Proteomes" id="UP001595975">
    <property type="component" value="Unassembled WGS sequence"/>
</dbReference>